<dbReference type="CDD" id="cd00090">
    <property type="entry name" value="HTH_ARSR"/>
    <property type="match status" value="1"/>
</dbReference>
<dbReference type="InterPro" id="IPR036388">
    <property type="entry name" value="WH-like_DNA-bd_sf"/>
</dbReference>
<accession>D4YP72</accession>
<dbReference type="PRINTS" id="PR00778">
    <property type="entry name" value="HTHARSR"/>
</dbReference>
<dbReference type="SMART" id="SM00418">
    <property type="entry name" value="HTH_ARSR"/>
    <property type="match status" value="1"/>
</dbReference>
<comment type="caution">
    <text evidence="2">The sequence shown here is derived from an EMBL/GenBank/DDBJ whole genome shotgun (WGS) entry which is preliminary data.</text>
</comment>
<feature type="domain" description="HTH arsR-type" evidence="1">
    <location>
        <begin position="17"/>
        <end position="97"/>
    </location>
</feature>
<evidence type="ECO:0000259" key="1">
    <source>
        <dbReference type="SMART" id="SM00418"/>
    </source>
</evidence>
<dbReference type="OrthoDB" id="4471357at2"/>
<name>D4YP72_9MICO</name>
<proteinExistence type="predicted"/>
<dbReference type="eggNOG" id="COG0640">
    <property type="taxonomic scope" value="Bacteria"/>
</dbReference>
<dbReference type="InterPro" id="IPR036390">
    <property type="entry name" value="WH_DNA-bd_sf"/>
</dbReference>
<dbReference type="InterPro" id="IPR001845">
    <property type="entry name" value="HTH_ArsR_DNA-bd_dom"/>
</dbReference>
<dbReference type="Proteomes" id="UP000005714">
    <property type="component" value="Unassembled WGS sequence"/>
</dbReference>
<evidence type="ECO:0000313" key="3">
    <source>
        <dbReference type="Proteomes" id="UP000005714"/>
    </source>
</evidence>
<dbReference type="InterPro" id="IPR011991">
    <property type="entry name" value="ArsR-like_HTH"/>
</dbReference>
<dbReference type="SUPFAM" id="SSF46785">
    <property type="entry name" value="Winged helix' DNA-binding domain"/>
    <property type="match status" value="1"/>
</dbReference>
<dbReference type="RefSeq" id="WP_005885014.1">
    <property type="nucleotide sequence ID" value="NZ_ADNU01000047.1"/>
</dbReference>
<dbReference type="AlphaFoldDB" id="D4YP72"/>
<sequence length="106" mass="11798">MADQDGHPSVDEFDLSKILHALSDTNRRKVIVKLAAQPDGTEQFCSEFGTPWAPSTRTHHFKVLRNAGLVWQRDVGNGRMTRLRRADLEKAFPGLLDQIVISSGNG</sequence>
<gene>
    <name evidence="2" type="ORF">HMPREF0183_1732</name>
</gene>
<reference evidence="2 3" key="1">
    <citation type="submission" date="2010-04" db="EMBL/GenBank/DDBJ databases">
        <authorList>
            <person name="Qin X."/>
            <person name="Bachman B."/>
            <person name="Battles P."/>
            <person name="Bell A."/>
            <person name="Bess C."/>
            <person name="Bickham C."/>
            <person name="Chaboub L."/>
            <person name="Chen D."/>
            <person name="Coyle M."/>
            <person name="Deiros D.R."/>
            <person name="Dinh H."/>
            <person name="Forbes L."/>
            <person name="Fowler G."/>
            <person name="Francisco L."/>
            <person name="Fu Q."/>
            <person name="Gubbala S."/>
            <person name="Hale W."/>
            <person name="Han Y."/>
            <person name="Hemphill L."/>
            <person name="Highlander S.K."/>
            <person name="Hirani K."/>
            <person name="Hogues M."/>
            <person name="Jackson L."/>
            <person name="Jakkamsetti A."/>
            <person name="Javaid M."/>
            <person name="Jiang H."/>
            <person name="Korchina V."/>
            <person name="Kovar C."/>
            <person name="Lara F."/>
            <person name="Lee S."/>
            <person name="Mata R."/>
            <person name="Mathew T."/>
            <person name="Moen C."/>
            <person name="Morales K."/>
            <person name="Munidasa M."/>
            <person name="Nazareth L."/>
            <person name="Ngo R."/>
            <person name="Nguyen L."/>
            <person name="Okwuonu G."/>
            <person name="Ongeri F."/>
            <person name="Patil S."/>
            <person name="Petrosino J."/>
            <person name="Pham C."/>
            <person name="Pham P."/>
            <person name="Pu L.-L."/>
            <person name="Puazo M."/>
            <person name="Raj R."/>
            <person name="Reid J."/>
            <person name="Rouhana J."/>
            <person name="Saada N."/>
            <person name="Shang Y."/>
            <person name="Simmons D."/>
            <person name="Thornton R."/>
            <person name="Warren J."/>
            <person name="Weissenberger G."/>
            <person name="Zhang J."/>
            <person name="Zhang L."/>
            <person name="Zhou C."/>
            <person name="Zhu D."/>
            <person name="Muzny D."/>
            <person name="Worley K."/>
            <person name="Gibbs R."/>
        </authorList>
    </citation>
    <scope>NUCLEOTIDE SEQUENCE [LARGE SCALE GENOMIC DNA]</scope>
    <source>
        <strain evidence="2 3">ATCC 49030</strain>
    </source>
</reference>
<dbReference type="EMBL" id="ADNU01000047">
    <property type="protein sequence ID" value="EFG47029.1"/>
    <property type="molecule type" value="Genomic_DNA"/>
</dbReference>
<organism evidence="2 3">
    <name type="scientific">Brevibacterium mcbrellneri ATCC 49030</name>
    <dbReference type="NCBI Taxonomy" id="585530"/>
    <lineage>
        <taxon>Bacteria</taxon>
        <taxon>Bacillati</taxon>
        <taxon>Actinomycetota</taxon>
        <taxon>Actinomycetes</taxon>
        <taxon>Micrococcales</taxon>
        <taxon>Brevibacteriaceae</taxon>
        <taxon>Brevibacterium</taxon>
    </lineage>
</organism>
<dbReference type="GO" id="GO:0003700">
    <property type="term" value="F:DNA-binding transcription factor activity"/>
    <property type="evidence" value="ECO:0007669"/>
    <property type="project" value="InterPro"/>
</dbReference>
<protein>
    <recommendedName>
        <fullName evidence="1">HTH arsR-type domain-containing protein</fullName>
    </recommendedName>
</protein>
<keyword evidence="3" id="KW-1185">Reference proteome</keyword>
<dbReference type="Gene3D" id="1.10.10.10">
    <property type="entry name" value="Winged helix-like DNA-binding domain superfamily/Winged helix DNA-binding domain"/>
    <property type="match status" value="1"/>
</dbReference>
<evidence type="ECO:0000313" key="2">
    <source>
        <dbReference type="EMBL" id="EFG47029.1"/>
    </source>
</evidence>